<gene>
    <name evidence="3" type="ORF">GR212_26680</name>
</gene>
<proteinExistence type="predicted"/>
<dbReference type="InterPro" id="IPR018060">
    <property type="entry name" value="HTH_AraC"/>
</dbReference>
<sequence>MASVAGCSVRHLLREFQQTKGHIPMRYVQMQRMERAKDMLVQQENRSPASPLNVASDMSSTFPRLSKKQLE</sequence>
<dbReference type="AlphaFoldDB" id="A0A6L9UCR9"/>
<feature type="domain" description="HTH araC/xylS-type" evidence="2">
    <location>
        <begin position="1"/>
        <end position="71"/>
    </location>
</feature>
<dbReference type="GO" id="GO:0043565">
    <property type="term" value="F:sequence-specific DNA binding"/>
    <property type="evidence" value="ECO:0007669"/>
    <property type="project" value="InterPro"/>
</dbReference>
<dbReference type="PROSITE" id="PS01124">
    <property type="entry name" value="HTH_ARAC_FAMILY_2"/>
    <property type="match status" value="1"/>
</dbReference>
<feature type="region of interest" description="Disordered" evidence="1">
    <location>
        <begin position="40"/>
        <end position="71"/>
    </location>
</feature>
<evidence type="ECO:0000313" key="4">
    <source>
        <dbReference type="Proteomes" id="UP000483035"/>
    </source>
</evidence>
<dbReference type="Gene3D" id="1.10.10.60">
    <property type="entry name" value="Homeodomain-like"/>
    <property type="match status" value="1"/>
</dbReference>
<protein>
    <submittedName>
        <fullName evidence="3">Helix-turn-helix domain-containing protein</fullName>
    </submittedName>
</protein>
<comment type="caution">
    <text evidence="3">The sequence shown here is derived from an EMBL/GenBank/DDBJ whole genome shotgun (WGS) entry which is preliminary data.</text>
</comment>
<accession>A0A6L9UCR9</accession>
<evidence type="ECO:0000259" key="2">
    <source>
        <dbReference type="PROSITE" id="PS01124"/>
    </source>
</evidence>
<dbReference type="EMBL" id="WUEY01000016">
    <property type="protein sequence ID" value="NEI73151.1"/>
    <property type="molecule type" value="Genomic_DNA"/>
</dbReference>
<evidence type="ECO:0000313" key="3">
    <source>
        <dbReference type="EMBL" id="NEI73151.1"/>
    </source>
</evidence>
<organism evidence="3 4">
    <name type="scientific">Rhizobium lusitanum</name>
    <dbReference type="NCBI Taxonomy" id="293958"/>
    <lineage>
        <taxon>Bacteria</taxon>
        <taxon>Pseudomonadati</taxon>
        <taxon>Pseudomonadota</taxon>
        <taxon>Alphaproteobacteria</taxon>
        <taxon>Hyphomicrobiales</taxon>
        <taxon>Rhizobiaceae</taxon>
        <taxon>Rhizobium/Agrobacterium group</taxon>
        <taxon>Rhizobium</taxon>
    </lineage>
</organism>
<dbReference type="GO" id="GO:0003700">
    <property type="term" value="F:DNA-binding transcription factor activity"/>
    <property type="evidence" value="ECO:0007669"/>
    <property type="project" value="InterPro"/>
</dbReference>
<dbReference type="Proteomes" id="UP000483035">
    <property type="component" value="Unassembled WGS sequence"/>
</dbReference>
<name>A0A6L9UCR9_9HYPH</name>
<reference evidence="3 4" key="1">
    <citation type="submission" date="2019-12" db="EMBL/GenBank/DDBJ databases">
        <title>Rhizobium genotypes associated with high levels of biological nitrogen fixation by grain legumes in a temperate-maritime cropping system.</title>
        <authorList>
            <person name="Maluk M."/>
            <person name="Francesc Ferrando Molina F."/>
            <person name="Lopez Del Egido L."/>
            <person name="Lafos M."/>
            <person name="Langarica-Fuentes A."/>
            <person name="Gebre Yohannes G."/>
            <person name="Young M.W."/>
            <person name="Martin P."/>
            <person name="Gantlett R."/>
            <person name="Kenicer G."/>
            <person name="Hawes C."/>
            <person name="Begg G.S."/>
            <person name="Quilliam R.S."/>
            <person name="Squire G.R."/>
            <person name="Poole P.S."/>
            <person name="Young P.W."/>
            <person name="Iannetta P.M."/>
            <person name="James E.K."/>
        </authorList>
    </citation>
    <scope>NUCLEOTIDE SEQUENCE [LARGE SCALE GENOMIC DNA]</scope>
    <source>
        <strain evidence="3 4">JHI1118</strain>
    </source>
</reference>
<evidence type="ECO:0000256" key="1">
    <source>
        <dbReference type="SAM" id="MobiDB-lite"/>
    </source>
</evidence>
<dbReference type="Pfam" id="PF12833">
    <property type="entry name" value="HTH_18"/>
    <property type="match status" value="1"/>
</dbReference>